<organism evidence="3 4">
    <name type="scientific">Hypsizygus marmoreus</name>
    <name type="common">White beech mushroom</name>
    <name type="synonym">Agaricus marmoreus</name>
    <dbReference type="NCBI Taxonomy" id="39966"/>
    <lineage>
        <taxon>Eukaryota</taxon>
        <taxon>Fungi</taxon>
        <taxon>Dikarya</taxon>
        <taxon>Basidiomycota</taxon>
        <taxon>Agaricomycotina</taxon>
        <taxon>Agaricomycetes</taxon>
        <taxon>Agaricomycetidae</taxon>
        <taxon>Agaricales</taxon>
        <taxon>Tricholomatineae</taxon>
        <taxon>Lyophyllaceae</taxon>
        <taxon>Hypsizygus</taxon>
    </lineage>
</organism>
<dbReference type="EMBL" id="LUEZ02000040">
    <property type="protein sequence ID" value="RDB26164.1"/>
    <property type="molecule type" value="Genomic_DNA"/>
</dbReference>
<evidence type="ECO:0000259" key="1">
    <source>
        <dbReference type="Pfam" id="PF13086"/>
    </source>
</evidence>
<feature type="domain" description="DNA2/NAM7 helicase-like C-terminal" evidence="2">
    <location>
        <begin position="573"/>
        <end position="739"/>
    </location>
</feature>
<name>A0A369K313_HYPMA</name>
<dbReference type="OrthoDB" id="6513042at2759"/>
<evidence type="ECO:0000259" key="2">
    <source>
        <dbReference type="Pfam" id="PF13087"/>
    </source>
</evidence>
<comment type="caution">
    <text evidence="3">The sequence shown here is derived from an EMBL/GenBank/DDBJ whole genome shotgun (WGS) entry which is preliminary data.</text>
</comment>
<accession>A0A369K313</accession>
<feature type="domain" description="DNA2/NAM7 helicase helicase" evidence="1">
    <location>
        <begin position="484"/>
        <end position="561"/>
    </location>
</feature>
<feature type="domain" description="DNA2/NAM7 helicase helicase" evidence="1">
    <location>
        <begin position="375"/>
        <end position="446"/>
    </location>
</feature>
<sequence length="777" mass="86667">MAEKSFDLAQQIFKKTHLPVRVDVFHESNLGRAQLDAFLQTIVGGAVGVAPSYGSKCILGAIALASTSHVLFIRLSSPKSRQKRGRQIPPGRALLQDLVFCSPTSKYAFKLDKLAVALYHDIGLRITNGIDLLSVAKADRHSFEAILQALGGETMLNKSQVSALFKHEENAGSRLEDTVLQAWAACQVASLDHMQKRLTKISRVDTLRVHQTHLSVLSKTLRDSNRLLALKPTRVKNDIDNNYSQKHGNLQLVCSRFKTRIMHPGNSQTMEIQTTGQQNQIKGRTTKVTGRAVTISLQGVLRGDIRSVTTIGREDPTSAEAMRGRIILKALQGDNKILKQPFVQRIWLPSDAISWAETPSSSLAIDIYFPSPRALNRSQNSAVTAILSSDSANRTVLIHGPPGTGKTTVIAAAVTSIVNSADRTLTVWLVAQSNVAVKNIAEKLADVNFFDFKLLVSKDFHYDWHEHLYEQIEQNVIRSDDFVDDVVAMERLLLGSQVILCTLSMLSHARLSTFARLVPPRTMIFDEASQIEIGDYFPPLHRFCHTLRKLVFIGDDKQLAPYGESDVEGLCSVFEKPHLRNGAVFLDTQYRMPVPIGNFISRNVYSKRLKSVHEIKAASCCSFVNVPNGREERKGFSWVNTQEIRAALKLARLFHATGKSYRIITPYDAQRSQLENGLKAEKVPWQDRCFNVDSFQGNEADHIILSLVRSEKIGFMKETRRVNVMLTRCKKSMIILTSREFVEGKAASSLIGKLAKALGPERWVEVEAIFNGSFRAL</sequence>
<dbReference type="InterPro" id="IPR047187">
    <property type="entry name" value="SF1_C_Upf1"/>
</dbReference>
<dbReference type="InterPro" id="IPR027417">
    <property type="entry name" value="P-loop_NTPase"/>
</dbReference>
<gene>
    <name evidence="3" type="primary">UPF1_1</name>
    <name evidence="3" type="ORF">Hypma_006688</name>
</gene>
<dbReference type="InterPro" id="IPR041677">
    <property type="entry name" value="DNA2/NAM7_AAA_11"/>
</dbReference>
<dbReference type="AlphaFoldDB" id="A0A369K313"/>
<evidence type="ECO:0000313" key="4">
    <source>
        <dbReference type="Proteomes" id="UP000076154"/>
    </source>
</evidence>
<dbReference type="Pfam" id="PF13087">
    <property type="entry name" value="AAA_12"/>
    <property type="match status" value="1"/>
</dbReference>
<protein>
    <submittedName>
        <fullName evidence="3">Regulator of nonsense transcripts 1</fullName>
    </submittedName>
</protein>
<dbReference type="Pfam" id="PF13086">
    <property type="entry name" value="AAA_11"/>
    <property type="match status" value="2"/>
</dbReference>
<dbReference type="PANTHER" id="PTHR10887">
    <property type="entry name" value="DNA2/NAM7 HELICASE FAMILY"/>
    <property type="match status" value="1"/>
</dbReference>
<dbReference type="InParanoid" id="A0A369K313"/>
<dbReference type="GO" id="GO:0004386">
    <property type="term" value="F:helicase activity"/>
    <property type="evidence" value="ECO:0007669"/>
    <property type="project" value="InterPro"/>
</dbReference>
<proteinExistence type="predicted"/>
<dbReference type="InterPro" id="IPR041679">
    <property type="entry name" value="DNA2/NAM7-like_C"/>
</dbReference>
<dbReference type="PANTHER" id="PTHR10887:SF495">
    <property type="entry name" value="HELICASE SENATAXIN ISOFORM X1-RELATED"/>
    <property type="match status" value="1"/>
</dbReference>
<reference evidence="3" key="1">
    <citation type="submission" date="2018-04" db="EMBL/GenBank/DDBJ databases">
        <title>Whole genome sequencing of Hypsizygus marmoreus.</title>
        <authorList>
            <person name="Choi I.-G."/>
            <person name="Min B."/>
            <person name="Kim J.-G."/>
            <person name="Kim S."/>
            <person name="Oh Y.-L."/>
            <person name="Kong W.-S."/>
            <person name="Park H."/>
            <person name="Jeong J."/>
            <person name="Song E.-S."/>
        </authorList>
    </citation>
    <scope>NUCLEOTIDE SEQUENCE [LARGE SCALE GENOMIC DNA]</scope>
    <source>
        <strain evidence="3">51987-8</strain>
    </source>
</reference>
<dbReference type="Proteomes" id="UP000076154">
    <property type="component" value="Unassembled WGS sequence"/>
</dbReference>
<dbReference type="Gene3D" id="3.40.50.300">
    <property type="entry name" value="P-loop containing nucleotide triphosphate hydrolases"/>
    <property type="match status" value="2"/>
</dbReference>
<evidence type="ECO:0000313" key="3">
    <source>
        <dbReference type="EMBL" id="RDB26164.1"/>
    </source>
</evidence>
<keyword evidence="4" id="KW-1185">Reference proteome</keyword>
<dbReference type="CDD" id="cd17934">
    <property type="entry name" value="DEXXQc_Upf1-like"/>
    <property type="match status" value="1"/>
</dbReference>
<dbReference type="STRING" id="39966.A0A369K313"/>
<dbReference type="InterPro" id="IPR045055">
    <property type="entry name" value="DNA2/NAM7-like"/>
</dbReference>
<dbReference type="SUPFAM" id="SSF52540">
    <property type="entry name" value="P-loop containing nucleoside triphosphate hydrolases"/>
    <property type="match status" value="1"/>
</dbReference>
<dbReference type="CDD" id="cd18808">
    <property type="entry name" value="SF1_C_Upf1"/>
    <property type="match status" value="1"/>
</dbReference>